<evidence type="ECO:0000313" key="2">
    <source>
        <dbReference type="Proteomes" id="UP001597405"/>
    </source>
</evidence>
<reference evidence="2" key="1">
    <citation type="journal article" date="2019" name="Int. J. Syst. Evol. Microbiol.">
        <title>The Global Catalogue of Microorganisms (GCM) 10K type strain sequencing project: providing services to taxonomists for standard genome sequencing and annotation.</title>
        <authorList>
            <consortium name="The Broad Institute Genomics Platform"/>
            <consortium name="The Broad Institute Genome Sequencing Center for Infectious Disease"/>
            <person name="Wu L."/>
            <person name="Ma J."/>
        </authorList>
    </citation>
    <scope>NUCLEOTIDE SEQUENCE [LARGE SCALE GENOMIC DNA]</scope>
    <source>
        <strain evidence="2">CGMCC 1.16225</strain>
    </source>
</reference>
<protein>
    <submittedName>
        <fullName evidence="1">Uncharacterized protein</fullName>
    </submittedName>
</protein>
<dbReference type="RefSeq" id="WP_379104544.1">
    <property type="nucleotide sequence ID" value="NZ_JBHUGZ010000023.1"/>
</dbReference>
<dbReference type="EMBL" id="JBHUGZ010000023">
    <property type="protein sequence ID" value="MFD1986949.1"/>
    <property type="molecule type" value="Genomic_DNA"/>
</dbReference>
<keyword evidence="2" id="KW-1185">Reference proteome</keyword>
<gene>
    <name evidence="1" type="ORF">ACFSOZ_31425</name>
</gene>
<comment type="caution">
    <text evidence="1">The sequence shown here is derived from an EMBL/GenBank/DDBJ whole genome shotgun (WGS) entry which is preliminary data.</text>
</comment>
<name>A0ABW4UJ58_9HYPH</name>
<organism evidence="1 2">
    <name type="scientific">Mesorhizobium newzealandense</name>
    <dbReference type="NCBI Taxonomy" id="1300302"/>
    <lineage>
        <taxon>Bacteria</taxon>
        <taxon>Pseudomonadati</taxon>
        <taxon>Pseudomonadota</taxon>
        <taxon>Alphaproteobacteria</taxon>
        <taxon>Hyphomicrobiales</taxon>
        <taxon>Phyllobacteriaceae</taxon>
        <taxon>Mesorhizobium</taxon>
    </lineage>
</organism>
<dbReference type="Proteomes" id="UP001597405">
    <property type="component" value="Unassembled WGS sequence"/>
</dbReference>
<accession>A0ABW4UJ58</accession>
<evidence type="ECO:0000313" key="1">
    <source>
        <dbReference type="EMBL" id="MFD1986949.1"/>
    </source>
</evidence>
<proteinExistence type="predicted"/>
<sequence length="72" mass="8003">MSRIPSGAHRMLAGIHACLGNQREAKEALAVFLKDSPGDSISKQRKQWEKNYTAPGALDRWIGHMRFAGLPE</sequence>